<proteinExistence type="predicted"/>
<evidence type="ECO:0000313" key="2">
    <source>
        <dbReference type="EMBL" id="MED6135885.1"/>
    </source>
</evidence>
<sequence length="221" mass="24349">MDMHQLRIEILVTSCVDFEIFFEHPISEPIVAEDFEVAGDEEDEAYKPPPEGYELSSDNDSGRRKNVKKKTRIKKVMTPTKKSSPKKKGCKTPTKNGTPNMDTDGLVNDDIEGAVSGQGETKKSSRKYAGKKKQKSRSNFGSSSSGSGPNCGPSSSRSQSKSDAGLGSGEPIIEEVDSEDGKEYVYESEAFVSPISSDEDDCNRMEEFREALKDYFVFKGK</sequence>
<dbReference type="EMBL" id="JASCZI010060770">
    <property type="protein sequence ID" value="MED6135885.1"/>
    <property type="molecule type" value="Genomic_DNA"/>
</dbReference>
<comment type="caution">
    <text evidence="2">The sequence shown here is derived from an EMBL/GenBank/DDBJ whole genome shotgun (WGS) entry which is preliminary data.</text>
</comment>
<evidence type="ECO:0000256" key="1">
    <source>
        <dbReference type="SAM" id="MobiDB-lite"/>
    </source>
</evidence>
<accession>A0ABU6SHU3</accession>
<evidence type="ECO:0000313" key="3">
    <source>
        <dbReference type="Proteomes" id="UP001341840"/>
    </source>
</evidence>
<gene>
    <name evidence="2" type="ORF">PIB30_050934</name>
</gene>
<name>A0ABU6SHU3_9FABA</name>
<dbReference type="Proteomes" id="UP001341840">
    <property type="component" value="Unassembled WGS sequence"/>
</dbReference>
<feature type="compositionally biased region" description="Low complexity" evidence="1">
    <location>
        <begin position="137"/>
        <end position="158"/>
    </location>
</feature>
<keyword evidence="3" id="KW-1185">Reference proteome</keyword>
<feature type="compositionally biased region" description="Basic residues" evidence="1">
    <location>
        <begin position="124"/>
        <end position="136"/>
    </location>
</feature>
<protein>
    <submittedName>
        <fullName evidence="2">Uncharacterized protein</fullName>
    </submittedName>
</protein>
<organism evidence="2 3">
    <name type="scientific">Stylosanthes scabra</name>
    <dbReference type="NCBI Taxonomy" id="79078"/>
    <lineage>
        <taxon>Eukaryota</taxon>
        <taxon>Viridiplantae</taxon>
        <taxon>Streptophyta</taxon>
        <taxon>Embryophyta</taxon>
        <taxon>Tracheophyta</taxon>
        <taxon>Spermatophyta</taxon>
        <taxon>Magnoliopsida</taxon>
        <taxon>eudicotyledons</taxon>
        <taxon>Gunneridae</taxon>
        <taxon>Pentapetalae</taxon>
        <taxon>rosids</taxon>
        <taxon>fabids</taxon>
        <taxon>Fabales</taxon>
        <taxon>Fabaceae</taxon>
        <taxon>Papilionoideae</taxon>
        <taxon>50 kb inversion clade</taxon>
        <taxon>dalbergioids sensu lato</taxon>
        <taxon>Dalbergieae</taxon>
        <taxon>Pterocarpus clade</taxon>
        <taxon>Stylosanthes</taxon>
    </lineage>
</organism>
<feature type="compositionally biased region" description="Basic residues" evidence="1">
    <location>
        <begin position="64"/>
        <end position="75"/>
    </location>
</feature>
<reference evidence="2 3" key="1">
    <citation type="journal article" date="2023" name="Plants (Basel)">
        <title>Bridging the Gap: Combining Genomics and Transcriptomics Approaches to Understand Stylosanthes scabra, an Orphan Legume from the Brazilian Caatinga.</title>
        <authorList>
            <person name="Ferreira-Neto J.R.C."/>
            <person name="da Silva M.D."/>
            <person name="Binneck E."/>
            <person name="de Melo N.F."/>
            <person name="da Silva R.H."/>
            <person name="de Melo A.L.T.M."/>
            <person name="Pandolfi V."/>
            <person name="Bustamante F.O."/>
            <person name="Brasileiro-Vidal A.C."/>
            <person name="Benko-Iseppon A.M."/>
        </authorList>
    </citation>
    <scope>NUCLEOTIDE SEQUENCE [LARGE SCALE GENOMIC DNA]</scope>
    <source>
        <tissue evidence="2">Leaves</tissue>
    </source>
</reference>
<feature type="region of interest" description="Disordered" evidence="1">
    <location>
        <begin position="33"/>
        <end position="184"/>
    </location>
</feature>
<feature type="compositionally biased region" description="Acidic residues" evidence="1">
    <location>
        <begin position="33"/>
        <end position="44"/>
    </location>
</feature>